<dbReference type="EMBL" id="JHAJ01000113">
    <property type="protein sequence ID" value="KLA44832.1"/>
    <property type="molecule type" value="Genomic_DNA"/>
</dbReference>
<protein>
    <submittedName>
        <fullName evidence="3">YjzD family protein</fullName>
    </submittedName>
</protein>
<accession>A0A0G8G7L6</accession>
<gene>
    <name evidence="2" type="ORF">LRB_1600</name>
    <name evidence="3" type="ORF">PSR59_08670</name>
</gene>
<keyword evidence="1" id="KW-0812">Transmembrane</keyword>
<reference evidence="2 4" key="2">
    <citation type="journal article" date="2015" name="BMC Microbiol.">
        <title>Lactobacillus ruminis strains cluster according to their mammalian gut source.</title>
        <authorList>
            <person name="O' Donnell M.M."/>
            <person name="Harris H.M."/>
            <person name="Lynch D.B."/>
            <person name="Ross R.P."/>
            <person name="O'Toole P.W."/>
        </authorList>
    </citation>
    <scope>NUCLEOTIDE SEQUENCE [LARGE SCALE GENOMIC DNA]</scope>
    <source>
        <strain evidence="2 4">ATCC 27780</strain>
    </source>
</reference>
<evidence type="ECO:0000313" key="4">
    <source>
        <dbReference type="Proteomes" id="UP000035618"/>
    </source>
</evidence>
<keyword evidence="1" id="KW-0472">Membrane</keyword>
<evidence type="ECO:0000313" key="2">
    <source>
        <dbReference type="EMBL" id="KLA44832.1"/>
    </source>
</evidence>
<dbReference type="Pfam" id="PF11151">
    <property type="entry name" value="DUF2929"/>
    <property type="match status" value="1"/>
</dbReference>
<evidence type="ECO:0000313" key="3">
    <source>
        <dbReference type="EMBL" id="WDC81698.1"/>
    </source>
</evidence>
<dbReference type="RefSeq" id="WP_014073507.1">
    <property type="nucleotide sequence ID" value="NZ_CP117692.1"/>
</dbReference>
<feature type="transmembrane region" description="Helical" evidence="1">
    <location>
        <begin position="36"/>
        <end position="54"/>
    </location>
</feature>
<dbReference type="GeneID" id="29802311"/>
<dbReference type="InterPro" id="IPR021324">
    <property type="entry name" value="DUF2929"/>
</dbReference>
<name>A0A0G8G7L6_9LACO</name>
<proteinExistence type="predicted"/>
<reference evidence="2" key="1">
    <citation type="submission" date="2014-03" db="EMBL/GenBank/DDBJ databases">
        <authorList>
            <person name="Donnell M.M."/>
        </authorList>
    </citation>
    <scope>NUCLEOTIDE SEQUENCE</scope>
    <source>
        <strain evidence="2">ATCC 27780</strain>
    </source>
</reference>
<dbReference type="EMBL" id="CP117692">
    <property type="protein sequence ID" value="WDC81698.1"/>
    <property type="molecule type" value="Genomic_DNA"/>
</dbReference>
<sequence length="60" mass="6249">MAKQLTILVWGAIYGEVIGYVLSALSGTAFDPAMSAVIPAIGGLIAINLLSLFVKSPEKK</sequence>
<organism evidence="2 4">
    <name type="scientific">Ligilactobacillus ruminis</name>
    <dbReference type="NCBI Taxonomy" id="1623"/>
    <lineage>
        <taxon>Bacteria</taxon>
        <taxon>Bacillati</taxon>
        <taxon>Bacillota</taxon>
        <taxon>Bacilli</taxon>
        <taxon>Lactobacillales</taxon>
        <taxon>Lactobacillaceae</taxon>
        <taxon>Ligilactobacillus</taxon>
    </lineage>
</organism>
<dbReference type="OMA" id="GINCLNY"/>
<evidence type="ECO:0000256" key="1">
    <source>
        <dbReference type="SAM" id="Phobius"/>
    </source>
</evidence>
<dbReference type="Proteomes" id="UP000035618">
    <property type="component" value="Unassembled WGS sequence"/>
</dbReference>
<keyword evidence="1" id="KW-1133">Transmembrane helix</keyword>
<reference evidence="3" key="3">
    <citation type="submission" date="2023-02" db="EMBL/GenBank/DDBJ databases">
        <title>Complete genome sequence of Lactobacillus ruminis CACC888 isolated from Pig feces.</title>
        <authorList>
            <person name="Park S."/>
            <person name="Park M.A."/>
            <person name="Kim D.-H."/>
            <person name="Kim Y."/>
        </authorList>
    </citation>
    <scope>NUCLEOTIDE SEQUENCE</scope>
    <source>
        <strain evidence="3">CACC888</strain>
    </source>
</reference>
<dbReference type="AlphaFoldDB" id="A0A0G8G7L6"/>
<dbReference type="Proteomes" id="UP001222683">
    <property type="component" value="Chromosome"/>
</dbReference>
<feature type="transmembrane region" description="Helical" evidence="1">
    <location>
        <begin position="7"/>
        <end position="30"/>
    </location>
</feature>